<reference evidence="11 12" key="1">
    <citation type="submission" date="2016-06" db="EMBL/GenBank/DDBJ databases">
        <title>Evolution of pathogenesis and genome organization in the Tremellales.</title>
        <authorList>
            <person name="Cuomo C."/>
            <person name="Litvintseva A."/>
            <person name="Heitman J."/>
            <person name="Chen Y."/>
            <person name="Sun S."/>
            <person name="Springer D."/>
            <person name="Dromer F."/>
            <person name="Young S."/>
            <person name="Zeng Q."/>
            <person name="Chapman S."/>
            <person name="Gujja S."/>
            <person name="Saif S."/>
            <person name="Birren B."/>
        </authorList>
    </citation>
    <scope>NUCLEOTIDE SEQUENCE [LARGE SCALE GENOMIC DNA]</scope>
    <source>
        <strain evidence="11 12">ATCC 28783</strain>
    </source>
</reference>
<evidence type="ECO:0000259" key="10">
    <source>
        <dbReference type="PROSITE" id="PS50195"/>
    </source>
</evidence>
<evidence type="ECO:0000256" key="8">
    <source>
        <dbReference type="ARBA" id="ARBA00023136"/>
    </source>
</evidence>
<dbReference type="Pfam" id="PF19566">
    <property type="entry name" value="Snx8_BAR_dom"/>
    <property type="match status" value="1"/>
</dbReference>
<dbReference type="GO" id="GO:0005768">
    <property type="term" value="C:endosome"/>
    <property type="evidence" value="ECO:0007669"/>
    <property type="project" value="TreeGrafter"/>
</dbReference>
<evidence type="ECO:0000256" key="3">
    <source>
        <dbReference type="ARBA" id="ARBA00010883"/>
    </source>
</evidence>
<keyword evidence="5" id="KW-0813">Transport</keyword>
<keyword evidence="6" id="KW-0963">Cytoplasm</keyword>
<dbReference type="CDD" id="cd07597">
    <property type="entry name" value="BAR_SNX8"/>
    <property type="match status" value="1"/>
</dbReference>
<dbReference type="InterPro" id="IPR001683">
    <property type="entry name" value="PX_dom"/>
</dbReference>
<keyword evidence="8" id="KW-0472">Membrane</keyword>
<dbReference type="SUPFAM" id="SSF64268">
    <property type="entry name" value="PX domain"/>
    <property type="match status" value="1"/>
</dbReference>
<gene>
    <name evidence="11" type="ORF">M231_07629</name>
</gene>
<dbReference type="STRING" id="5217.A0A4Q1B8X4"/>
<dbReference type="PROSITE" id="PS50195">
    <property type="entry name" value="PX"/>
    <property type="match status" value="1"/>
</dbReference>
<keyword evidence="7" id="KW-0653">Protein transport</keyword>
<dbReference type="InterPro" id="IPR045734">
    <property type="entry name" value="Snx8_BAR_dom"/>
</dbReference>
<dbReference type="Pfam" id="PF00787">
    <property type="entry name" value="PX"/>
    <property type="match status" value="1"/>
</dbReference>
<dbReference type="AlphaFoldDB" id="A0A4Q1B8X4"/>
<organism evidence="11 12">
    <name type="scientific">Tremella mesenterica</name>
    <name type="common">Jelly fungus</name>
    <dbReference type="NCBI Taxonomy" id="5217"/>
    <lineage>
        <taxon>Eukaryota</taxon>
        <taxon>Fungi</taxon>
        <taxon>Dikarya</taxon>
        <taxon>Basidiomycota</taxon>
        <taxon>Agaricomycotina</taxon>
        <taxon>Tremellomycetes</taxon>
        <taxon>Tremellales</taxon>
        <taxon>Tremellaceae</taxon>
        <taxon>Tremella</taxon>
    </lineage>
</organism>
<evidence type="ECO:0000256" key="4">
    <source>
        <dbReference type="ARBA" id="ARBA00014268"/>
    </source>
</evidence>
<evidence type="ECO:0000256" key="5">
    <source>
        <dbReference type="ARBA" id="ARBA00022448"/>
    </source>
</evidence>
<sequence>MFNNPRRMSGQLLSSSFLTPAANSNNNFDPLVRSTPNVAYGDVDPWSASPLPGPRPVSTTTTPKLPADGQEGTPSDDIRPSSSKDGLNGLIEDPPAIYLSLLDSLDPSPSGDLSLASVHRLLATSQLPASTVEKIINLTCRDKARLTRAEFFCTLALVALAQSSDSTDSELSIEALITAIPDLPLPRLIVPAVSASNGYSVPSTLGPSPWDTTPRVSGHPQPPATVSNPGSSFAESSRELEAQKGYWQRLEVIEVVLIAEKQGWFLQKYMVSSSSRSSSPVSRRYSDFVWLLDTLIKRYPFRLLPALPPKKIGPGANFLEQRRKALRRFLNMVVNHPVLKDDGALNVFLTEPNFEAWRKRVKVSTEEESASKKLNPAQEMAIPADLEEKLGVLRDHLPAVLASHQKLVAISERQVGRMQAASGDAVRLSMALQSVGEEMPSACYRCAGGGEGCSLCQGVARGLTEVGSTWARAAELGERRANALLVGSLESLKSQRDLYLAARDLFFRHDRLSKDSVDALRKKVDGRNKKLEILRQAAKPGWETEADKLVSATDQDTGAINNLLSRRVFIRACMWHELQVVFHTRQAAQATLGWRDFVRDAEGAAKADAALWGELSERLEGVPVE</sequence>
<name>A0A4Q1B8X4_TREME</name>
<evidence type="ECO:0000256" key="6">
    <source>
        <dbReference type="ARBA" id="ARBA00022490"/>
    </source>
</evidence>
<dbReference type="InterPro" id="IPR028662">
    <property type="entry name" value="SNX8/Mvp1"/>
</dbReference>
<evidence type="ECO:0000313" key="11">
    <source>
        <dbReference type="EMBL" id="RXK35112.1"/>
    </source>
</evidence>
<dbReference type="GO" id="GO:0032266">
    <property type="term" value="F:phosphatidylinositol-3-phosphate binding"/>
    <property type="evidence" value="ECO:0007669"/>
    <property type="project" value="TreeGrafter"/>
</dbReference>
<feature type="domain" description="PX" evidence="10">
    <location>
        <begin position="247"/>
        <end position="355"/>
    </location>
</feature>
<evidence type="ECO:0000256" key="9">
    <source>
        <dbReference type="SAM" id="MobiDB-lite"/>
    </source>
</evidence>
<dbReference type="InParanoid" id="A0A4Q1B8X4"/>
<proteinExistence type="inferred from homology"/>
<comment type="subcellular location">
    <subcellularLocation>
        <location evidence="2">Cytoplasm</location>
    </subcellularLocation>
    <subcellularLocation>
        <location evidence="1">Membrane</location>
        <topology evidence="1">Peripheral membrane protein</topology>
        <orientation evidence="1">Cytoplasmic side</orientation>
    </subcellularLocation>
</comment>
<feature type="region of interest" description="Disordered" evidence="9">
    <location>
        <begin position="204"/>
        <end position="234"/>
    </location>
</feature>
<dbReference type="EMBL" id="SDIL01000158">
    <property type="protein sequence ID" value="RXK35112.1"/>
    <property type="molecule type" value="Genomic_DNA"/>
</dbReference>
<evidence type="ECO:0000256" key="1">
    <source>
        <dbReference type="ARBA" id="ARBA00004287"/>
    </source>
</evidence>
<protein>
    <recommendedName>
        <fullName evidence="4">Sorting nexin MVP1</fullName>
    </recommendedName>
</protein>
<comment type="similarity">
    <text evidence="3">Belongs to the sorting nexin family.</text>
</comment>
<dbReference type="PANTHER" id="PTHR47554">
    <property type="entry name" value="SORTING NEXIN MVP1"/>
    <property type="match status" value="1"/>
</dbReference>
<dbReference type="SMART" id="SM00312">
    <property type="entry name" value="PX"/>
    <property type="match status" value="1"/>
</dbReference>
<evidence type="ECO:0000256" key="2">
    <source>
        <dbReference type="ARBA" id="ARBA00004496"/>
    </source>
</evidence>
<dbReference type="Proteomes" id="UP000289152">
    <property type="component" value="Unassembled WGS sequence"/>
</dbReference>
<feature type="compositionally biased region" description="Polar residues" evidence="9">
    <location>
        <begin position="204"/>
        <end position="215"/>
    </location>
</feature>
<dbReference type="VEuPathDB" id="FungiDB:TREMEDRAFT_34173"/>
<dbReference type="GO" id="GO:0016020">
    <property type="term" value="C:membrane"/>
    <property type="evidence" value="ECO:0007669"/>
    <property type="project" value="UniProtKB-SubCell"/>
</dbReference>
<dbReference type="GO" id="GO:0006623">
    <property type="term" value="P:protein targeting to vacuole"/>
    <property type="evidence" value="ECO:0007669"/>
    <property type="project" value="TreeGrafter"/>
</dbReference>
<evidence type="ECO:0000313" key="12">
    <source>
        <dbReference type="Proteomes" id="UP000289152"/>
    </source>
</evidence>
<accession>A0A4Q1B8X4</accession>
<dbReference type="InterPro" id="IPR036871">
    <property type="entry name" value="PX_dom_sf"/>
</dbReference>
<dbReference type="Gene3D" id="1.10.238.10">
    <property type="entry name" value="EF-hand"/>
    <property type="match status" value="1"/>
</dbReference>
<dbReference type="GO" id="GO:0042147">
    <property type="term" value="P:retrograde transport, endosome to Golgi"/>
    <property type="evidence" value="ECO:0007669"/>
    <property type="project" value="InterPro"/>
</dbReference>
<feature type="compositionally biased region" description="Polar residues" evidence="9">
    <location>
        <begin position="224"/>
        <end position="234"/>
    </location>
</feature>
<dbReference type="OrthoDB" id="10064318at2759"/>
<evidence type="ECO:0000256" key="7">
    <source>
        <dbReference type="ARBA" id="ARBA00022927"/>
    </source>
</evidence>
<dbReference type="Gene3D" id="3.30.1520.10">
    <property type="entry name" value="Phox-like domain"/>
    <property type="match status" value="1"/>
</dbReference>
<comment type="caution">
    <text evidence="11">The sequence shown here is derived from an EMBL/GenBank/DDBJ whole genome shotgun (WGS) entry which is preliminary data.</text>
</comment>
<feature type="region of interest" description="Disordered" evidence="9">
    <location>
        <begin position="43"/>
        <end position="89"/>
    </location>
</feature>
<dbReference type="PANTHER" id="PTHR47554:SF1">
    <property type="entry name" value="SORTING NEXIN MVP1"/>
    <property type="match status" value="1"/>
</dbReference>
<keyword evidence="12" id="KW-1185">Reference proteome</keyword>
<dbReference type="GO" id="GO:0005829">
    <property type="term" value="C:cytosol"/>
    <property type="evidence" value="ECO:0007669"/>
    <property type="project" value="GOC"/>
</dbReference>